<dbReference type="OrthoDB" id="9857054at2"/>
<organism evidence="2 3">
    <name type="scientific">Blastopirellula marina</name>
    <dbReference type="NCBI Taxonomy" id="124"/>
    <lineage>
        <taxon>Bacteria</taxon>
        <taxon>Pseudomonadati</taxon>
        <taxon>Planctomycetota</taxon>
        <taxon>Planctomycetia</taxon>
        <taxon>Pirellulales</taxon>
        <taxon>Pirellulaceae</taxon>
        <taxon>Blastopirellula</taxon>
    </lineage>
</organism>
<comment type="caution">
    <text evidence="2">The sequence shown here is derived from an EMBL/GenBank/DDBJ whole genome shotgun (WGS) entry which is preliminary data.</text>
</comment>
<dbReference type="RefSeq" id="WP_105334340.1">
    <property type="nucleotide sequence ID" value="NZ_PUHZ01000005.1"/>
</dbReference>
<evidence type="ECO:0000313" key="2">
    <source>
        <dbReference type="EMBL" id="PQO47452.1"/>
    </source>
</evidence>
<name>A0A2S8GSP7_9BACT</name>
<dbReference type="Proteomes" id="UP000239388">
    <property type="component" value="Unassembled WGS sequence"/>
</dbReference>
<gene>
    <name evidence="2" type="ORF">C5Y93_05255</name>
    <name evidence="1" type="ORF">C5Y98_12440</name>
</gene>
<dbReference type="EMBL" id="PUIB01000013">
    <property type="protein sequence ID" value="PQO36501.1"/>
    <property type="molecule type" value="Genomic_DNA"/>
</dbReference>
<sequence length="85" mass="9445">MSQTSACDNGFEFCQNQLKQHVHGFCPCDGCMSRFSCRGYGQTTVKSRTAAVPADERAPSERFIMRFDVSYATVKNEDCDVCTTA</sequence>
<proteinExistence type="predicted"/>
<dbReference type="Proteomes" id="UP000237819">
    <property type="component" value="Unassembled WGS sequence"/>
</dbReference>
<dbReference type="EMBL" id="PUHZ01000005">
    <property type="protein sequence ID" value="PQO47452.1"/>
    <property type="molecule type" value="Genomic_DNA"/>
</dbReference>
<accession>A0A2S8GSP7</accession>
<evidence type="ECO:0000313" key="4">
    <source>
        <dbReference type="Proteomes" id="UP000239388"/>
    </source>
</evidence>
<evidence type="ECO:0000313" key="3">
    <source>
        <dbReference type="Proteomes" id="UP000237819"/>
    </source>
</evidence>
<dbReference type="AlphaFoldDB" id="A0A2S8GSP7"/>
<evidence type="ECO:0000313" key="1">
    <source>
        <dbReference type="EMBL" id="PQO36501.1"/>
    </source>
</evidence>
<reference evidence="3 4" key="1">
    <citation type="submission" date="2018-02" db="EMBL/GenBank/DDBJ databases">
        <title>Comparative genomes isolates from brazilian mangrove.</title>
        <authorList>
            <person name="Araujo J.E."/>
            <person name="Taketani R.G."/>
            <person name="Silva M.C.P."/>
            <person name="Loureco M.V."/>
            <person name="Andreote F.D."/>
        </authorList>
    </citation>
    <scope>NUCLEOTIDE SEQUENCE [LARGE SCALE GENOMIC DNA]</scope>
    <source>
        <strain evidence="1 4">NAP PRIS-MGV</strain>
        <strain evidence="2 3">Nap-Phe MGV</strain>
    </source>
</reference>
<protein>
    <submittedName>
        <fullName evidence="2">Uncharacterized protein</fullName>
    </submittedName>
</protein>